<keyword evidence="5" id="KW-1185">Reference proteome</keyword>
<organism evidence="4 5">
    <name type="scientific">Colocasia esculenta</name>
    <name type="common">Wild taro</name>
    <name type="synonym">Arum esculentum</name>
    <dbReference type="NCBI Taxonomy" id="4460"/>
    <lineage>
        <taxon>Eukaryota</taxon>
        <taxon>Viridiplantae</taxon>
        <taxon>Streptophyta</taxon>
        <taxon>Embryophyta</taxon>
        <taxon>Tracheophyta</taxon>
        <taxon>Spermatophyta</taxon>
        <taxon>Magnoliopsida</taxon>
        <taxon>Liliopsida</taxon>
        <taxon>Araceae</taxon>
        <taxon>Aroideae</taxon>
        <taxon>Colocasieae</taxon>
        <taxon>Colocasia</taxon>
    </lineage>
</organism>
<feature type="domain" description="DUF2828" evidence="2">
    <location>
        <begin position="54"/>
        <end position="439"/>
    </location>
</feature>
<dbReference type="Gene3D" id="3.40.50.410">
    <property type="entry name" value="von Willebrand factor, type A domain"/>
    <property type="match status" value="1"/>
</dbReference>
<evidence type="ECO:0000256" key="1">
    <source>
        <dbReference type="SAM" id="MobiDB-lite"/>
    </source>
</evidence>
<name>A0A843WUR8_COLES</name>
<accession>A0A843WUR8</accession>
<gene>
    <name evidence="4" type="ORF">Taro_043106</name>
</gene>
<dbReference type="InterPro" id="IPR056690">
    <property type="entry name" value="DUF7788"/>
</dbReference>
<dbReference type="InterPro" id="IPR058580">
    <property type="entry name" value="DUF2828"/>
</dbReference>
<evidence type="ECO:0000259" key="2">
    <source>
        <dbReference type="Pfam" id="PF11443"/>
    </source>
</evidence>
<comment type="caution">
    <text evidence="4">The sequence shown here is derived from an EMBL/GenBank/DDBJ whole genome shotgun (WGS) entry which is preliminary data.</text>
</comment>
<feature type="domain" description="DUF7788" evidence="3">
    <location>
        <begin position="441"/>
        <end position="625"/>
    </location>
</feature>
<dbReference type="PANTHER" id="PTHR31373">
    <property type="entry name" value="OS06G0652100 PROTEIN"/>
    <property type="match status" value="1"/>
</dbReference>
<dbReference type="InterPro" id="IPR011205">
    <property type="entry name" value="UCP015417_vWA"/>
</dbReference>
<dbReference type="AlphaFoldDB" id="A0A843WUR8"/>
<dbReference type="PIRSF" id="PIRSF015417">
    <property type="entry name" value="T31B5_30_vWA"/>
    <property type="match status" value="1"/>
</dbReference>
<dbReference type="Pfam" id="PF25043">
    <property type="entry name" value="DUF7788"/>
    <property type="match status" value="1"/>
</dbReference>
<dbReference type="Proteomes" id="UP000652761">
    <property type="component" value="Unassembled WGS sequence"/>
</dbReference>
<evidence type="ECO:0000313" key="5">
    <source>
        <dbReference type="Proteomes" id="UP000652761"/>
    </source>
</evidence>
<feature type="region of interest" description="Disordered" evidence="1">
    <location>
        <begin position="173"/>
        <end position="197"/>
    </location>
</feature>
<evidence type="ECO:0000313" key="4">
    <source>
        <dbReference type="EMBL" id="MQM10218.1"/>
    </source>
</evidence>
<dbReference type="InterPro" id="IPR036465">
    <property type="entry name" value="vWFA_dom_sf"/>
</dbReference>
<dbReference type="Pfam" id="PF11443">
    <property type="entry name" value="DUF2828"/>
    <property type="match status" value="1"/>
</dbReference>
<feature type="region of interest" description="Disordered" evidence="1">
    <location>
        <begin position="1"/>
        <end position="30"/>
    </location>
</feature>
<dbReference type="SUPFAM" id="SSF53300">
    <property type="entry name" value="vWA-like"/>
    <property type="match status" value="1"/>
</dbReference>
<dbReference type="PANTHER" id="PTHR31373:SF17">
    <property type="entry name" value="OS06G0652100 PROTEIN"/>
    <property type="match status" value="1"/>
</dbReference>
<evidence type="ECO:0000259" key="3">
    <source>
        <dbReference type="Pfam" id="PF25043"/>
    </source>
</evidence>
<feature type="compositionally biased region" description="Basic residues" evidence="1">
    <location>
        <begin position="174"/>
        <end position="197"/>
    </location>
</feature>
<dbReference type="OrthoDB" id="1149618at2759"/>
<dbReference type="EMBL" id="NMUH01004612">
    <property type="protein sequence ID" value="MQM10218.1"/>
    <property type="molecule type" value="Genomic_DNA"/>
</dbReference>
<proteinExistence type="predicted"/>
<protein>
    <submittedName>
        <fullName evidence="4">Uncharacterized protein</fullName>
    </submittedName>
</protein>
<sequence length="641" mass="72354">MAAPAPRLLGPPEVRHQPAPAPTLDPAPATGDPFMDLLTAKFNSAVATPPMGLTENMSPTFLSSGDPCLDFFFQVVPDTPPETLTGLLGAAWEQNPLTALKLTCHLRGVRGTGKSDREGFYAAALWLHRHHPKTLALNALAFAEFGYLKDLLEILHRLLYGGDVRKVAKEERTQKKRRGRGRWRWPLRGRGGRGKRGKIALAKEQPREERIAAEQEKVKVRIEEASALRKKKRAEMATRAVERYHRDPEYRALHDRVSDLFAALLLADLEHLKSGHLRRISLGAKWCPSLDSSFDLSTLICESIGRRVFPLESHPEYREIEEEHYAYRVRDRLRKEVLVPLRRALELPEVYMSAQQWGVLPYNRVASVAMKTYKKLFLKHDPGRFGEFLSKVREGKAKIAAGALLPHEVLAEAARGEEDDVAELQWRRMVKDLSDKGKLRNCIAVCDVSGSMHGTPMEVCVALGLLVSELNEEPWRGKVITFSQEPQLHRIEGETIKDKMSFVEGMDWGMNTDFQKVFDQILRVAVEGRLPEDKMIRRVFVFSDMEFDQASANSWETDYEAICRKFREKGYGSAVPQIIFWNLRSSRSVPVVAGQKGVALVSGFSKNMLTMFLEGDGVVSPQKVMEAAISGKEYQKLVVFD</sequence>
<reference evidence="4" key="1">
    <citation type="submission" date="2017-07" db="EMBL/GenBank/DDBJ databases">
        <title>Taro Niue Genome Assembly and Annotation.</title>
        <authorList>
            <person name="Atibalentja N."/>
            <person name="Keating K."/>
            <person name="Fields C.J."/>
        </authorList>
    </citation>
    <scope>NUCLEOTIDE SEQUENCE</scope>
    <source>
        <strain evidence="4">Niue_2</strain>
        <tissue evidence="4">Leaf</tissue>
    </source>
</reference>